<evidence type="ECO:0000313" key="3">
    <source>
        <dbReference type="Proteomes" id="UP000031631"/>
    </source>
</evidence>
<gene>
    <name evidence="2" type="ORF">TBH_C0703</name>
</gene>
<dbReference type="EMBL" id="AP012273">
    <property type="protein sequence ID" value="BAO43641.1"/>
    <property type="molecule type" value="Genomic_DNA"/>
</dbReference>
<feature type="domain" description="DUF4166" evidence="1">
    <location>
        <begin position="12"/>
        <end position="180"/>
    </location>
</feature>
<dbReference type="AlphaFoldDB" id="A0A7U6JGQ0"/>
<protein>
    <recommendedName>
        <fullName evidence="1">DUF4166 domain-containing protein</fullName>
    </recommendedName>
</protein>
<dbReference type="RefSeq" id="WP_223212094.1">
    <property type="nucleotide sequence ID" value="NZ_AP012273.1"/>
</dbReference>
<keyword evidence="3" id="KW-1185">Reference proteome</keyword>
<accession>A0A7U6JGQ0</accession>
<name>A0A7U6JGQ0_9GAMM</name>
<dbReference type="Pfam" id="PF13761">
    <property type="entry name" value="DUF4166"/>
    <property type="match status" value="1"/>
</dbReference>
<evidence type="ECO:0000313" key="2">
    <source>
        <dbReference type="EMBL" id="BAO43641.1"/>
    </source>
</evidence>
<sequence>MQQVLGEDWQRLPPALKRHHQAQDNMDLGYLDIEYPPFMQAYLNLLFRLGALLNRRGKGLVTQVVKTMEGTSQGWRRCIHLPNGRILEFSSHWEAAGDHTIIEYVNPFMGLKMKLRVADGLHYEGVCLILRLGGLKLPLPEWLLGHTSIVEQALNHQYFHMDFQLQHPWLGRLYRYRGDFRSVPVPDKTRSRRHSPEQYRT</sequence>
<organism evidence="2 3">
    <name type="scientific">Thiolapillus brandeum</name>
    <dbReference type="NCBI Taxonomy" id="1076588"/>
    <lineage>
        <taxon>Bacteria</taxon>
        <taxon>Pseudomonadati</taxon>
        <taxon>Pseudomonadota</taxon>
        <taxon>Gammaproteobacteria</taxon>
        <taxon>Chromatiales</taxon>
        <taxon>Sedimenticolaceae</taxon>
        <taxon>Thiolapillus</taxon>
    </lineage>
</organism>
<dbReference type="KEGG" id="tbn:TBH_C0703"/>
<reference evidence="2 3" key="1">
    <citation type="journal article" date="2014" name="PLoS ONE">
        <title>Physiological and genomic features of a novel sulfur-oxidizing gammaproteobacterium belonging to a previously uncultivated symbiotic lineage isolated from a hydrothermal vent.</title>
        <authorList>
            <person name="Nunoura T."/>
            <person name="Takaki Y."/>
            <person name="Kazama H."/>
            <person name="Kakuta J."/>
            <person name="Shimamura S."/>
            <person name="Makita H."/>
            <person name="Hirai M."/>
            <person name="Miyazaki M."/>
            <person name="Takai K."/>
        </authorList>
    </citation>
    <scope>NUCLEOTIDE SEQUENCE [LARGE SCALE GENOMIC DNA]</scope>
    <source>
        <strain evidence="2 3">Hiromi1</strain>
    </source>
</reference>
<dbReference type="InterPro" id="IPR025311">
    <property type="entry name" value="DUF4166"/>
</dbReference>
<evidence type="ECO:0000259" key="1">
    <source>
        <dbReference type="Pfam" id="PF13761"/>
    </source>
</evidence>
<dbReference type="Proteomes" id="UP000031631">
    <property type="component" value="Chromosome"/>
</dbReference>
<proteinExistence type="predicted"/>